<evidence type="ECO:0000259" key="5">
    <source>
        <dbReference type="Pfam" id="PF00394"/>
    </source>
</evidence>
<dbReference type="SUPFAM" id="SSF49503">
    <property type="entry name" value="Cupredoxins"/>
    <property type="match status" value="3"/>
</dbReference>
<feature type="compositionally biased region" description="Basic and acidic residues" evidence="4">
    <location>
        <begin position="449"/>
        <end position="458"/>
    </location>
</feature>
<dbReference type="Pfam" id="PF07732">
    <property type="entry name" value="Cu-oxidase_3"/>
    <property type="match status" value="1"/>
</dbReference>
<feature type="domain" description="Plastocyanin-like" evidence="5">
    <location>
        <begin position="224"/>
        <end position="319"/>
    </location>
</feature>
<dbReference type="PANTHER" id="PTHR11709:SF394">
    <property type="entry name" value="FI03373P-RELATED"/>
    <property type="match status" value="1"/>
</dbReference>
<dbReference type="GO" id="GO:0005507">
    <property type="term" value="F:copper ion binding"/>
    <property type="evidence" value="ECO:0007669"/>
    <property type="project" value="InterPro"/>
</dbReference>
<proteinExistence type="predicted"/>
<keyword evidence="3" id="KW-0186">Copper</keyword>
<dbReference type="InterPro" id="IPR033138">
    <property type="entry name" value="Cu_oxidase_CS"/>
</dbReference>
<name>A0A2A5WH97_9GAMM</name>
<evidence type="ECO:0000256" key="3">
    <source>
        <dbReference type="ARBA" id="ARBA00023008"/>
    </source>
</evidence>
<evidence type="ECO:0000256" key="2">
    <source>
        <dbReference type="ARBA" id="ARBA00023002"/>
    </source>
</evidence>
<organism evidence="8 9">
    <name type="scientific">OM182 bacterium MED-G24</name>
    <dbReference type="NCBI Taxonomy" id="1986255"/>
    <lineage>
        <taxon>Bacteria</taxon>
        <taxon>Pseudomonadati</taxon>
        <taxon>Pseudomonadota</taxon>
        <taxon>Gammaproteobacteria</taxon>
        <taxon>OMG group</taxon>
        <taxon>OM182 clade</taxon>
    </lineage>
</organism>
<feature type="domain" description="Plastocyanin-like" evidence="7">
    <location>
        <begin position="34"/>
        <end position="145"/>
    </location>
</feature>
<dbReference type="NCBIfam" id="TIGR01480">
    <property type="entry name" value="copper_res_A"/>
    <property type="match status" value="1"/>
</dbReference>
<evidence type="ECO:0000256" key="4">
    <source>
        <dbReference type="SAM" id="MobiDB-lite"/>
    </source>
</evidence>
<dbReference type="Gene3D" id="2.60.40.420">
    <property type="entry name" value="Cupredoxins - blue copper proteins"/>
    <property type="match status" value="3"/>
</dbReference>
<dbReference type="GO" id="GO:0016491">
    <property type="term" value="F:oxidoreductase activity"/>
    <property type="evidence" value="ECO:0007669"/>
    <property type="project" value="UniProtKB-KW"/>
</dbReference>
<dbReference type="AlphaFoldDB" id="A0A2A5WH97"/>
<feature type="compositionally biased region" description="Basic and acidic residues" evidence="4">
    <location>
        <begin position="407"/>
        <end position="417"/>
    </location>
</feature>
<feature type="compositionally biased region" description="Basic and acidic residues" evidence="4">
    <location>
        <begin position="363"/>
        <end position="373"/>
    </location>
</feature>
<evidence type="ECO:0000259" key="7">
    <source>
        <dbReference type="Pfam" id="PF07732"/>
    </source>
</evidence>
<feature type="domain" description="Plastocyanin-like" evidence="6">
    <location>
        <begin position="513"/>
        <end position="627"/>
    </location>
</feature>
<dbReference type="EMBL" id="NTKD01000080">
    <property type="protein sequence ID" value="PDH35860.1"/>
    <property type="molecule type" value="Genomic_DNA"/>
</dbReference>
<dbReference type="GO" id="GO:0042597">
    <property type="term" value="C:periplasmic space"/>
    <property type="evidence" value="ECO:0007669"/>
    <property type="project" value="InterPro"/>
</dbReference>
<evidence type="ECO:0000313" key="8">
    <source>
        <dbReference type="EMBL" id="PDH35860.1"/>
    </source>
</evidence>
<feature type="region of interest" description="Disordered" evidence="4">
    <location>
        <begin position="361"/>
        <end position="417"/>
    </location>
</feature>
<dbReference type="InterPro" id="IPR034282">
    <property type="entry name" value="CuRO_2_CopA"/>
</dbReference>
<dbReference type="InterPro" id="IPR011706">
    <property type="entry name" value="Cu-oxidase_C"/>
</dbReference>
<keyword evidence="2" id="KW-0560">Oxidoreductase</keyword>
<evidence type="ECO:0000256" key="1">
    <source>
        <dbReference type="ARBA" id="ARBA00022723"/>
    </source>
</evidence>
<dbReference type="InterPro" id="IPR045087">
    <property type="entry name" value="Cu-oxidase_fam"/>
</dbReference>
<evidence type="ECO:0000259" key="6">
    <source>
        <dbReference type="Pfam" id="PF07731"/>
    </source>
</evidence>
<dbReference type="InterPro" id="IPR001117">
    <property type="entry name" value="Cu-oxidase_2nd"/>
</dbReference>
<protein>
    <submittedName>
        <fullName evidence="8">Copper resistance protein CopA</fullName>
    </submittedName>
</protein>
<accession>A0A2A5WH97</accession>
<dbReference type="Pfam" id="PF07731">
    <property type="entry name" value="Cu-oxidase_2"/>
    <property type="match status" value="1"/>
</dbReference>
<evidence type="ECO:0000313" key="9">
    <source>
        <dbReference type="Proteomes" id="UP000219327"/>
    </source>
</evidence>
<dbReference type="CDD" id="cd13874">
    <property type="entry name" value="CuRO_2_CopA"/>
    <property type="match status" value="1"/>
</dbReference>
<dbReference type="InterPro" id="IPR006376">
    <property type="entry name" value="Cu-R_CopA"/>
</dbReference>
<dbReference type="Pfam" id="PF00394">
    <property type="entry name" value="Cu-oxidase"/>
    <property type="match status" value="1"/>
</dbReference>
<reference evidence="8 9" key="1">
    <citation type="submission" date="2017-08" db="EMBL/GenBank/DDBJ databases">
        <title>Fine stratification of microbial communities through a metagenomic profile of the photic zone.</title>
        <authorList>
            <person name="Haro-Moreno J.M."/>
            <person name="Lopez-Perez M."/>
            <person name="De La Torre J."/>
            <person name="Picazo A."/>
            <person name="Camacho A."/>
            <person name="Rodriguez-Valera F."/>
        </authorList>
    </citation>
    <scope>NUCLEOTIDE SEQUENCE [LARGE SCALE GENOMIC DNA]</scope>
    <source>
        <strain evidence="8">MED-G24</strain>
    </source>
</reference>
<dbReference type="PANTHER" id="PTHR11709">
    <property type="entry name" value="MULTI-COPPER OXIDASE"/>
    <property type="match status" value="1"/>
</dbReference>
<dbReference type="Proteomes" id="UP000219327">
    <property type="component" value="Unassembled WGS sequence"/>
</dbReference>
<keyword evidence="1" id="KW-0479">Metal-binding</keyword>
<feature type="compositionally biased region" description="Polar residues" evidence="4">
    <location>
        <begin position="394"/>
        <end position="406"/>
    </location>
</feature>
<dbReference type="InterPro" id="IPR011707">
    <property type="entry name" value="Cu-oxidase-like_N"/>
</dbReference>
<gene>
    <name evidence="8" type="ORF">CNE99_10550</name>
</gene>
<feature type="region of interest" description="Disordered" evidence="4">
    <location>
        <begin position="449"/>
        <end position="468"/>
    </location>
</feature>
<comment type="caution">
    <text evidence="8">The sequence shown here is derived from an EMBL/GenBank/DDBJ whole genome shotgun (WGS) entry which is preliminary data.</text>
</comment>
<dbReference type="PROSITE" id="PS00079">
    <property type="entry name" value="MULTICOPPER_OXIDASE1"/>
    <property type="match status" value="1"/>
</dbReference>
<dbReference type="InterPro" id="IPR008972">
    <property type="entry name" value="Cupredoxin"/>
</dbReference>
<sequence length="628" mass="70658">MISRRRFVTGLVLLPPAVALGATIHDARHLRLNIREQRVNLTGRKRWATTINNSLPGPTLRWREGETITVDVHNHLDVPSSIHWHGIILPSNMDGVPGFSFDGIEPGASFRYRFKLGQSGTYWYHSHSGFQEQTGLYGAIVIDPAHHHAPQHQADRDHVIVLSDWSDESPQRIFSNLRKNSHFYNRNRRTLGDVVKDVREDGVAPTLRERQMWNTMRMSDSDISDVTGFTYTYLMNGITPGTGWQGLFAPHERIRLRFINASAMTFFDLRIPGLRMKVIASDGQNIHPVTVDDIRIGTAETVDVIVEPHSEEPYAIFAQAIDRSGYALGHLTPRAGLKAAVPPLDPVPKLTHVDMGMRMTMHNGHDQHSEMHHPMTSAESRAPVEPKAPVKNDMGSQKANVHGGSTDSHHPSTHHADYGQMQTAAPRDTAMGHMSAHKQAASDTMPDLMTREIPDHPVAHPASMSGPQVDMRAEAPTYRLDDPGVGLRHLANEGRKVLTYADMARLEPVIATEPAREIILHLAGNMDRYLWSFDGVPFEDAEPIELRYGERVRFTLVNNTMMNHPVHLHGMWSELETGYAQLPRKHTVVVQPGAKTSYHVQADARGRWAYHCHLMYHMMGMFREVRVV</sequence>
<dbReference type="CDD" id="cd13896">
    <property type="entry name" value="CuRO_3_CopA"/>
    <property type="match status" value="1"/>
</dbReference>
<dbReference type="InterPro" id="IPR034279">
    <property type="entry name" value="CuRO_3_CopA"/>
</dbReference>